<gene>
    <name evidence="2" type="ordered locus">bpr_I1315</name>
</gene>
<dbReference type="RefSeq" id="WP_013280707.1">
    <property type="nucleotide sequence ID" value="NC_014387.1"/>
</dbReference>
<feature type="transmembrane region" description="Helical" evidence="1">
    <location>
        <begin position="102"/>
        <end position="127"/>
    </location>
</feature>
<feature type="transmembrane region" description="Helical" evidence="1">
    <location>
        <begin position="78"/>
        <end position="96"/>
    </location>
</feature>
<feature type="transmembrane region" description="Helical" evidence="1">
    <location>
        <begin position="39"/>
        <end position="58"/>
    </location>
</feature>
<dbReference type="KEGG" id="bpb:bpr_I1315"/>
<keyword evidence="1" id="KW-0472">Membrane</keyword>
<name>E0RUL2_BUTPB</name>
<keyword evidence="1" id="KW-0812">Transmembrane</keyword>
<dbReference type="Proteomes" id="UP000001299">
    <property type="component" value="Chromosome 1"/>
</dbReference>
<dbReference type="AlphaFoldDB" id="E0RUL2"/>
<dbReference type="EMBL" id="CP001810">
    <property type="protein sequence ID" value="ADL34053.1"/>
    <property type="molecule type" value="Genomic_DNA"/>
</dbReference>
<evidence type="ECO:0000256" key="1">
    <source>
        <dbReference type="SAM" id="Phobius"/>
    </source>
</evidence>
<dbReference type="HOGENOM" id="CLU_1607792_0_0_9"/>
<accession>E0RUL2</accession>
<keyword evidence="3" id="KW-1185">Reference proteome</keyword>
<dbReference type="STRING" id="515622.bpr_I1315"/>
<dbReference type="eggNOG" id="ENOG5033KTM">
    <property type="taxonomic scope" value="Bacteria"/>
</dbReference>
<dbReference type="PROSITE" id="PS51257">
    <property type="entry name" value="PROKAR_LIPOPROTEIN"/>
    <property type="match status" value="1"/>
</dbReference>
<proteinExistence type="predicted"/>
<reference evidence="2 3" key="1">
    <citation type="journal article" date="2010" name="PLoS ONE">
        <title>The glycobiome of the rumen bacterium Butyrivibrio proteoclasticus B316(T) highlights adaptation to a polysaccharide-rich environment.</title>
        <authorList>
            <person name="Kelly W.J."/>
            <person name="Leahy S.C."/>
            <person name="Altermann E."/>
            <person name="Yeoman C.J."/>
            <person name="Dunne J.C."/>
            <person name="Kong Z."/>
            <person name="Pacheco D.M."/>
            <person name="Li D."/>
            <person name="Noel S.J."/>
            <person name="Moon C.D."/>
            <person name="Cookson A.L."/>
            <person name="Attwood G.T."/>
        </authorList>
    </citation>
    <scope>NUCLEOTIDE SEQUENCE [LARGE SCALE GENOMIC DNA]</scope>
    <source>
        <strain evidence="3">ATCC 51982 / DSM 14932 / B316</strain>
    </source>
</reference>
<feature type="transmembrane region" description="Helical" evidence="1">
    <location>
        <begin position="12"/>
        <end position="33"/>
    </location>
</feature>
<evidence type="ECO:0000313" key="2">
    <source>
        <dbReference type="EMBL" id="ADL34053.1"/>
    </source>
</evidence>
<protein>
    <submittedName>
        <fullName evidence="2">Uncharacterized protein</fullName>
    </submittedName>
</protein>
<organism evidence="2 3">
    <name type="scientific">Butyrivibrio proteoclasticus (strain ATCC 51982 / DSM 14932 / B316)</name>
    <name type="common">Clostridium proteoclasticum</name>
    <dbReference type="NCBI Taxonomy" id="515622"/>
    <lineage>
        <taxon>Bacteria</taxon>
        <taxon>Bacillati</taxon>
        <taxon>Bacillota</taxon>
        <taxon>Clostridia</taxon>
        <taxon>Lachnospirales</taxon>
        <taxon>Lachnospiraceae</taxon>
        <taxon>Butyrivibrio</taxon>
    </lineage>
</organism>
<sequence length="165" mass="17892">MNKDIIPEDYTLGLALFDAIPVFLFGAACLLLWRMTSSIPILIGGIICFIAGILKVVWKIIVVVMNKNIWPLFMQMRIGMPAGFILIIAGVAVGAITGSGRAFFAAMAHFIPLVLLTVSFIGLFGMIMCSRKLDSVKASSNWIEEICNTLAQGAFLASMIVAYTL</sequence>
<keyword evidence="1" id="KW-1133">Transmembrane helix</keyword>
<evidence type="ECO:0000313" key="3">
    <source>
        <dbReference type="Proteomes" id="UP000001299"/>
    </source>
</evidence>